<feature type="region of interest" description="Disordered" evidence="4">
    <location>
        <begin position="184"/>
        <end position="221"/>
    </location>
</feature>
<dbReference type="Gene3D" id="1.20.5.170">
    <property type="match status" value="1"/>
</dbReference>
<feature type="region of interest" description="Disordered" evidence="4">
    <location>
        <begin position="56"/>
        <end position="96"/>
    </location>
</feature>
<feature type="compositionally biased region" description="Low complexity" evidence="4">
    <location>
        <begin position="186"/>
        <end position="212"/>
    </location>
</feature>
<evidence type="ECO:0000256" key="2">
    <source>
        <dbReference type="ARBA" id="ARBA00023242"/>
    </source>
</evidence>
<evidence type="ECO:0000256" key="4">
    <source>
        <dbReference type="SAM" id="MobiDB-lite"/>
    </source>
</evidence>
<dbReference type="GO" id="GO:0001228">
    <property type="term" value="F:DNA-binding transcription activator activity, RNA polymerase II-specific"/>
    <property type="evidence" value="ECO:0007669"/>
    <property type="project" value="TreeGrafter"/>
</dbReference>
<dbReference type="Proteomes" id="UP001211907">
    <property type="component" value="Unassembled WGS sequence"/>
</dbReference>
<sequence>MYAASSLDVAPEQLLQQHLHLQTSTTATADELNFDFAHNFASHTLKRLDGKHLLEIEPTTETTQQTQTVSKKKSGRKPIDTPAASKRTAQKREASRAFRERRANYIKDLEEKAKLVESLGYAPQSKSTTSPAATANNTLQEIDSKTIEILALREKVAALESENQILRQVAFTFDYTSVLTPPQLVSTPQQQQHRQSSASRSLSSASTISAAPNTTSLSNPAANDINNVSLLSFLDSPTTNILASASFDSVPLISDLTTFRDPNRIQKQQHEKLLQQHQQLDAWLLDDEFSAYLQPQLNQEIKVETHTGGIPLDTEVENELCTLIARKCVCQEADGSIKIVDC</sequence>
<keyword evidence="3" id="KW-0175">Coiled coil</keyword>
<name>A0AAD5X8K9_9FUNG</name>
<organism evidence="5 6">
    <name type="scientific">Physocladia obscura</name>
    <dbReference type="NCBI Taxonomy" id="109957"/>
    <lineage>
        <taxon>Eukaryota</taxon>
        <taxon>Fungi</taxon>
        <taxon>Fungi incertae sedis</taxon>
        <taxon>Chytridiomycota</taxon>
        <taxon>Chytridiomycota incertae sedis</taxon>
        <taxon>Chytridiomycetes</taxon>
        <taxon>Chytridiales</taxon>
        <taxon>Chytriomycetaceae</taxon>
        <taxon>Physocladia</taxon>
    </lineage>
</organism>
<dbReference type="PANTHER" id="PTHR40621:SF6">
    <property type="entry name" value="AP-1-LIKE TRANSCRIPTION FACTOR YAP1-RELATED"/>
    <property type="match status" value="1"/>
</dbReference>
<evidence type="ECO:0000313" key="6">
    <source>
        <dbReference type="Proteomes" id="UP001211907"/>
    </source>
</evidence>
<dbReference type="EMBL" id="JADGJH010002278">
    <property type="protein sequence ID" value="KAJ3100490.1"/>
    <property type="molecule type" value="Genomic_DNA"/>
</dbReference>
<dbReference type="GO" id="GO:0000976">
    <property type="term" value="F:transcription cis-regulatory region binding"/>
    <property type="evidence" value="ECO:0007669"/>
    <property type="project" value="InterPro"/>
</dbReference>
<comment type="subcellular location">
    <subcellularLocation>
        <location evidence="1">Nucleus</location>
    </subcellularLocation>
</comment>
<dbReference type="InterPro" id="IPR050936">
    <property type="entry name" value="AP-1-like"/>
</dbReference>
<keyword evidence="6" id="KW-1185">Reference proteome</keyword>
<feature type="coiled-coil region" evidence="3">
    <location>
        <begin position="142"/>
        <end position="169"/>
    </location>
</feature>
<evidence type="ECO:0000256" key="3">
    <source>
        <dbReference type="SAM" id="Coils"/>
    </source>
</evidence>
<evidence type="ECO:0000313" key="5">
    <source>
        <dbReference type="EMBL" id="KAJ3100490.1"/>
    </source>
</evidence>
<evidence type="ECO:0008006" key="7">
    <source>
        <dbReference type="Google" id="ProtNLM"/>
    </source>
</evidence>
<comment type="caution">
    <text evidence="5">The sequence shown here is derived from an EMBL/GenBank/DDBJ whole genome shotgun (WGS) entry which is preliminary data.</text>
</comment>
<feature type="compositionally biased region" description="Low complexity" evidence="4">
    <location>
        <begin position="59"/>
        <end position="68"/>
    </location>
</feature>
<proteinExistence type="predicted"/>
<dbReference type="AlphaFoldDB" id="A0AAD5X8K9"/>
<dbReference type="PANTHER" id="PTHR40621">
    <property type="entry name" value="TRANSCRIPTION FACTOR KAPC-RELATED"/>
    <property type="match status" value="1"/>
</dbReference>
<dbReference type="CDD" id="cd14688">
    <property type="entry name" value="bZIP_YAP"/>
    <property type="match status" value="1"/>
</dbReference>
<keyword evidence="2" id="KW-0539">Nucleus</keyword>
<dbReference type="SUPFAM" id="SSF57959">
    <property type="entry name" value="Leucine zipper domain"/>
    <property type="match status" value="1"/>
</dbReference>
<reference evidence="5" key="1">
    <citation type="submission" date="2020-05" db="EMBL/GenBank/DDBJ databases">
        <title>Phylogenomic resolution of chytrid fungi.</title>
        <authorList>
            <person name="Stajich J.E."/>
            <person name="Amses K."/>
            <person name="Simmons R."/>
            <person name="Seto K."/>
            <person name="Myers J."/>
            <person name="Bonds A."/>
            <person name="Quandt C.A."/>
            <person name="Barry K."/>
            <person name="Liu P."/>
            <person name="Grigoriev I."/>
            <person name="Longcore J.E."/>
            <person name="James T.Y."/>
        </authorList>
    </citation>
    <scope>NUCLEOTIDE SEQUENCE</scope>
    <source>
        <strain evidence="5">JEL0513</strain>
    </source>
</reference>
<accession>A0AAD5X8K9</accession>
<dbReference type="InterPro" id="IPR046347">
    <property type="entry name" value="bZIP_sf"/>
</dbReference>
<dbReference type="GO" id="GO:0090575">
    <property type="term" value="C:RNA polymerase II transcription regulator complex"/>
    <property type="evidence" value="ECO:0007669"/>
    <property type="project" value="TreeGrafter"/>
</dbReference>
<protein>
    <recommendedName>
        <fullName evidence="7">BZIP domain-containing protein</fullName>
    </recommendedName>
</protein>
<evidence type="ECO:0000256" key="1">
    <source>
        <dbReference type="ARBA" id="ARBA00004123"/>
    </source>
</evidence>
<gene>
    <name evidence="5" type="ORF">HK100_004701</name>
</gene>